<gene>
    <name evidence="1" type="ordered locus">BCQ_0958</name>
</gene>
<accession>B9IRB3</accession>
<evidence type="ECO:0000313" key="1">
    <source>
        <dbReference type="EMBL" id="ACM11388.1"/>
    </source>
</evidence>
<dbReference type="EMBL" id="CP000227">
    <property type="protein sequence ID" value="ACM11388.1"/>
    <property type="molecule type" value="Genomic_DNA"/>
</dbReference>
<organism evidence="1 2">
    <name type="scientific">Bacillus cereus (strain Q1)</name>
    <dbReference type="NCBI Taxonomy" id="361100"/>
    <lineage>
        <taxon>Bacteria</taxon>
        <taxon>Bacillati</taxon>
        <taxon>Bacillota</taxon>
        <taxon>Bacilli</taxon>
        <taxon>Bacillales</taxon>
        <taxon>Bacillaceae</taxon>
        <taxon>Bacillus</taxon>
        <taxon>Bacillus cereus group</taxon>
    </lineage>
</organism>
<evidence type="ECO:0000313" key="2">
    <source>
        <dbReference type="Proteomes" id="UP000000441"/>
    </source>
</evidence>
<dbReference type="Proteomes" id="UP000000441">
    <property type="component" value="Chromosome"/>
</dbReference>
<dbReference type="HOGENOM" id="CLU_3229511_0_0_9"/>
<protein>
    <submittedName>
        <fullName evidence="1">Uncharacterized protein</fullName>
    </submittedName>
</protein>
<name>B9IRB3_BACCQ</name>
<sequence>MKGRNVDLITFLPFQFHVILLRKRLMRQHLLLFVGKSILFIPL</sequence>
<dbReference type="KEGG" id="bcq:BCQ_0958"/>
<reference evidence="1 2" key="1">
    <citation type="journal article" date="2009" name="J. Bacteriol.">
        <title>Complete genome sequence of the extremophilic Bacillus cereus strain Q1 with industrial applications.</title>
        <authorList>
            <person name="Xiong Z."/>
            <person name="Jiang Y."/>
            <person name="Qi D."/>
            <person name="Lu H."/>
            <person name="Yang F."/>
            <person name="Yang J."/>
            <person name="Chen L."/>
            <person name="Sun L."/>
            <person name="Xu X."/>
            <person name="Xue Y."/>
            <person name="Zhu Y."/>
            <person name="Jin Q."/>
        </authorList>
    </citation>
    <scope>NUCLEOTIDE SEQUENCE [LARGE SCALE GENOMIC DNA]</scope>
    <source>
        <strain evidence="1 2">Q1</strain>
    </source>
</reference>
<dbReference type="AlphaFoldDB" id="B9IRB3"/>
<proteinExistence type="predicted"/>